<gene>
    <name evidence="2" type="ORF">HDG70_002500</name>
</gene>
<keyword evidence="2" id="KW-0548">Nucleotidyltransferase</keyword>
<reference evidence="2 3" key="1">
    <citation type="submission" date="2020-07" db="EMBL/GenBank/DDBJ databases">
        <title>Genomic Encyclopedia of Type Strains, Phase III (KMG-III): the genomes of soil and plant-associated and newly described type strains.</title>
        <authorList>
            <person name="Whitman W."/>
        </authorList>
    </citation>
    <scope>NUCLEOTIDE SEQUENCE [LARGE SCALE GENOMIC DNA]</scope>
    <source>
        <strain evidence="2 3">DSM 11255</strain>
    </source>
</reference>
<dbReference type="EMBL" id="JACCBS010000003">
    <property type="protein sequence ID" value="NYE58749.1"/>
    <property type="molecule type" value="Genomic_DNA"/>
</dbReference>
<feature type="domain" description="Exonuclease" evidence="1">
    <location>
        <begin position="37"/>
        <end position="205"/>
    </location>
</feature>
<dbReference type="SUPFAM" id="SSF53098">
    <property type="entry name" value="Ribonuclease H-like"/>
    <property type="match status" value="1"/>
</dbReference>
<dbReference type="GO" id="GO:0003887">
    <property type="term" value="F:DNA-directed DNA polymerase activity"/>
    <property type="evidence" value="ECO:0007669"/>
    <property type="project" value="UniProtKB-EC"/>
</dbReference>
<keyword evidence="2" id="KW-0808">Transferase</keyword>
<evidence type="ECO:0000313" key="2">
    <source>
        <dbReference type="EMBL" id="NYE58749.1"/>
    </source>
</evidence>
<dbReference type="InterPro" id="IPR013520">
    <property type="entry name" value="Ribonucl_H"/>
</dbReference>
<dbReference type="Pfam" id="PF00929">
    <property type="entry name" value="RNase_T"/>
    <property type="match status" value="1"/>
</dbReference>
<protein>
    <submittedName>
        <fullName evidence="2">DNA polymerase-3 subunit epsilon</fullName>
        <ecNumber evidence="2">2.7.7.7</ecNumber>
    </submittedName>
</protein>
<keyword evidence="3" id="KW-1185">Reference proteome</keyword>
<dbReference type="Proteomes" id="UP000604066">
    <property type="component" value="Unassembled WGS sequence"/>
</dbReference>
<dbReference type="InterPro" id="IPR006054">
    <property type="entry name" value="DnaQ"/>
</dbReference>
<organism evidence="2 3">
    <name type="scientific">Carboxydothermus ferrireducens DSM 11255</name>
    <dbReference type="NCBI Taxonomy" id="1119529"/>
    <lineage>
        <taxon>Bacteria</taxon>
        <taxon>Bacillati</taxon>
        <taxon>Bacillota</taxon>
        <taxon>Clostridia</taxon>
        <taxon>Thermoanaerobacterales</taxon>
        <taxon>Thermoanaerobacteraceae</taxon>
        <taxon>Carboxydothermus</taxon>
    </lineage>
</organism>
<comment type="caution">
    <text evidence="2">The sequence shown here is derived from an EMBL/GenBank/DDBJ whole genome shotgun (WGS) entry which is preliminary data.</text>
</comment>
<dbReference type="InterPro" id="IPR036397">
    <property type="entry name" value="RNaseH_sf"/>
</dbReference>
<dbReference type="CDD" id="cd06127">
    <property type="entry name" value="DEDDh"/>
    <property type="match status" value="1"/>
</dbReference>
<dbReference type="PANTHER" id="PTHR30231">
    <property type="entry name" value="DNA POLYMERASE III SUBUNIT EPSILON"/>
    <property type="match status" value="1"/>
</dbReference>
<dbReference type="RefSeq" id="WP_011344928.1">
    <property type="nucleotide sequence ID" value="NZ_ATYG01000012.1"/>
</dbReference>
<sequence length="222" mass="25107">MIKSLKKFLEQNKNPLRTKIETINAFYPYDIPLLNLTYTVIDLETTGLKPFQGDEIIAIGAVKIINGNITRPAFHAYVNPQREIPEVVQRLTGISPKTVQNAPPLTNTLTTLLDFARNSVIVGHSVNFDLAFLNKHLSSLTGKKLTPRLLDTVDLGIYLFPREPNYSLENFAQKFAISLQGRHTALGDAVICAKVFLNFLKILELKNINTWWQLSQEIYKVL</sequence>
<dbReference type="EC" id="2.7.7.7" evidence="2"/>
<dbReference type="SMART" id="SM00479">
    <property type="entry name" value="EXOIII"/>
    <property type="match status" value="1"/>
</dbReference>
<accession>A0ABX2RD06</accession>
<proteinExistence type="predicted"/>
<evidence type="ECO:0000259" key="1">
    <source>
        <dbReference type="SMART" id="SM00479"/>
    </source>
</evidence>
<dbReference type="InterPro" id="IPR012337">
    <property type="entry name" value="RNaseH-like_sf"/>
</dbReference>
<dbReference type="PANTHER" id="PTHR30231:SF41">
    <property type="entry name" value="DNA POLYMERASE III SUBUNIT EPSILON"/>
    <property type="match status" value="1"/>
</dbReference>
<name>A0ABX2RD06_9THEO</name>
<dbReference type="Gene3D" id="3.30.420.10">
    <property type="entry name" value="Ribonuclease H-like superfamily/Ribonuclease H"/>
    <property type="match status" value="1"/>
</dbReference>
<evidence type="ECO:0000313" key="3">
    <source>
        <dbReference type="Proteomes" id="UP000604066"/>
    </source>
</evidence>
<dbReference type="NCBIfam" id="TIGR00573">
    <property type="entry name" value="dnaq"/>
    <property type="match status" value="1"/>
</dbReference>